<name>B4SB66_PELPB</name>
<feature type="domain" description="PRTase-CE" evidence="1">
    <location>
        <begin position="450"/>
        <end position="755"/>
    </location>
</feature>
<keyword evidence="3" id="KW-1185">Reference proteome</keyword>
<evidence type="ECO:0000259" key="1">
    <source>
        <dbReference type="Pfam" id="PF24390"/>
    </source>
</evidence>
<sequence>MDTISANHELHYFIPDEQGESTYSVKLQDEIDRVLTAITKSGCVYREIPVFLSKDKNAIKSIAIIPSTSEHALRALLRQILDLAYGEKDGWYPYDRYKMVYHKKTYFVFLYVPGTSEELLAILQPLEAICTELFIGNVERSFRLSELITNIQVPPSEKKELSPHELRLCIERSVFSGGATEIRELLNRESNAFHTVLNTIMSITGLESRYRPAIRLLLGAVTAGEVTVEEAANALNQDKRVEIKEAINVLVSAPPLIEDRAVASLQDYVKGKRCLLIEDKYKEDGWVYVLPLLLKGLDFNVKSNPTGVPEEENLQKYDFIILDLYSSPANPFGDKTEGESGHHQIQTISSIPLSVRQILNKIRDLYKKDGLVKTYIPNVIIFSADRSGVCVRTMLTDLGCIDYFFKEPFDGVHKGQFYSTFKNCIVNAMMASTARVCGYVNREYGWTVFDEWIRQFTPSDRPTVLRFMKHFRYYSAFDIINLLDIFFKEKTRYDSSGKKVISGLLPIHLPADETLLISYLGRLNKSGPATVSIFSKAKWFRDDLLGAEKPVMVTYDDLPKKISERLDKRGFANVIILDDVVMSGGQIQNYLWKFIQRHFSAKINNREKPINLCVISVIGVDVDKIMGIDRNGDVVVKICKDSHHKLYDSCNCKETITIPIHFIDKHKGVIKICEEITANQGLDYWSKVERVLQTYTGISEPRKKERQCDFEPLGWKDCGALVATYSNVPGNSLPIIWGDRRDNNDNPLWTPLHRRYFNPWIEGDGKDDQICKKNTEPCPLKIPCGRAKH</sequence>
<evidence type="ECO:0000313" key="3">
    <source>
        <dbReference type="Proteomes" id="UP000002724"/>
    </source>
</evidence>
<dbReference type="EMBL" id="CP001110">
    <property type="protein sequence ID" value="ACF42487.1"/>
    <property type="molecule type" value="Genomic_DNA"/>
</dbReference>
<dbReference type="Pfam" id="PF24390">
    <property type="entry name" value="PRTase-CE"/>
    <property type="match status" value="1"/>
</dbReference>
<organism evidence="2 3">
    <name type="scientific">Pelodictyon phaeoclathratiforme (strain DSM 5477 / BU-1)</name>
    <dbReference type="NCBI Taxonomy" id="324925"/>
    <lineage>
        <taxon>Bacteria</taxon>
        <taxon>Pseudomonadati</taxon>
        <taxon>Chlorobiota</taxon>
        <taxon>Chlorobiia</taxon>
        <taxon>Chlorobiales</taxon>
        <taxon>Chlorobiaceae</taxon>
        <taxon>Chlorobium/Pelodictyon group</taxon>
        <taxon>Pelodictyon</taxon>
    </lineage>
</organism>
<dbReference type="HOGENOM" id="CLU_355579_0_0_10"/>
<dbReference type="InterPro" id="IPR056920">
    <property type="entry name" value="PRTase-CE"/>
</dbReference>
<evidence type="ECO:0000313" key="2">
    <source>
        <dbReference type="EMBL" id="ACF42487.1"/>
    </source>
</evidence>
<accession>B4SB66</accession>
<proteinExistence type="predicted"/>
<dbReference type="Proteomes" id="UP000002724">
    <property type="component" value="Chromosome"/>
</dbReference>
<reference evidence="2 3" key="1">
    <citation type="submission" date="2008-06" db="EMBL/GenBank/DDBJ databases">
        <title>Complete sequence of Pelodictyon phaeoclathratiforme BU-1.</title>
        <authorList>
            <consortium name="US DOE Joint Genome Institute"/>
            <person name="Lucas S."/>
            <person name="Copeland A."/>
            <person name="Lapidus A."/>
            <person name="Glavina del Rio T."/>
            <person name="Dalin E."/>
            <person name="Tice H."/>
            <person name="Bruce D."/>
            <person name="Goodwin L."/>
            <person name="Pitluck S."/>
            <person name="Schmutz J."/>
            <person name="Larimer F."/>
            <person name="Land M."/>
            <person name="Hauser L."/>
            <person name="Kyrpides N."/>
            <person name="Mikhailova N."/>
            <person name="Liu Z."/>
            <person name="Li T."/>
            <person name="Zhao F."/>
            <person name="Overmann J."/>
            <person name="Bryant D.A."/>
            <person name="Richardson P."/>
        </authorList>
    </citation>
    <scope>NUCLEOTIDE SEQUENCE [LARGE SCALE GENOMIC DNA]</scope>
    <source>
        <strain evidence="3">DSM 5477 / BU-1</strain>
    </source>
</reference>
<protein>
    <recommendedName>
        <fullName evidence="1">PRTase-CE domain-containing protein</fullName>
    </recommendedName>
</protein>
<dbReference type="STRING" id="324925.Ppha_0140"/>
<dbReference type="OrthoDB" id="2084254at2"/>
<dbReference type="KEGG" id="pph:Ppha_0140"/>
<gene>
    <name evidence="2" type="ordered locus">Ppha_0140</name>
</gene>
<dbReference type="RefSeq" id="WP_012506985.1">
    <property type="nucleotide sequence ID" value="NC_011060.1"/>
</dbReference>
<dbReference type="AlphaFoldDB" id="B4SB66"/>